<name>A0A7C9TB42_9PROT</name>
<feature type="transmembrane region" description="Helical" evidence="2">
    <location>
        <begin position="123"/>
        <end position="153"/>
    </location>
</feature>
<proteinExistence type="predicted"/>
<evidence type="ECO:0000313" key="4">
    <source>
        <dbReference type="Proteomes" id="UP000483432"/>
    </source>
</evidence>
<feature type="transmembrane region" description="Helical" evidence="2">
    <location>
        <begin position="49"/>
        <end position="71"/>
    </location>
</feature>
<dbReference type="AlphaFoldDB" id="A0A7C9TB42"/>
<keyword evidence="2" id="KW-0812">Transmembrane</keyword>
<organism evidence="3 4">
    <name type="scientific">Sulfuriferula multivorans</name>
    <dbReference type="NCBI Taxonomy" id="1559896"/>
    <lineage>
        <taxon>Bacteria</taxon>
        <taxon>Pseudomonadati</taxon>
        <taxon>Pseudomonadota</taxon>
        <taxon>Betaproteobacteria</taxon>
        <taxon>Nitrosomonadales</taxon>
        <taxon>Sulfuricellaceae</taxon>
        <taxon>Sulfuriferula</taxon>
    </lineage>
</organism>
<keyword evidence="2" id="KW-0472">Membrane</keyword>
<keyword evidence="2" id="KW-1133">Transmembrane helix</keyword>
<accession>A0A7C9TB42</accession>
<gene>
    <name evidence="3" type="ORF">GZ085_12300</name>
</gene>
<evidence type="ECO:0000256" key="1">
    <source>
        <dbReference type="SAM" id="MobiDB-lite"/>
    </source>
</evidence>
<dbReference type="EMBL" id="JAAFGW010000216">
    <property type="protein sequence ID" value="NDP49142.1"/>
    <property type="molecule type" value="Genomic_DNA"/>
</dbReference>
<dbReference type="Proteomes" id="UP000483432">
    <property type="component" value="Unassembled WGS sequence"/>
</dbReference>
<comment type="caution">
    <text evidence="3">The sequence shown here is derived from an EMBL/GenBank/DDBJ whole genome shotgun (WGS) entry which is preliminary data.</text>
</comment>
<evidence type="ECO:0000256" key="2">
    <source>
        <dbReference type="SAM" id="Phobius"/>
    </source>
</evidence>
<reference evidence="3 4" key="1">
    <citation type="submission" date="2019-09" db="EMBL/GenBank/DDBJ databases">
        <title>H2 Metabolism Revealed by Metagenomic Analysis in Subglacial Sediment of East Antarctica.</title>
        <authorList>
            <person name="Yang Z."/>
            <person name="Zhang Y."/>
            <person name="Lv Y."/>
            <person name="Yan W."/>
            <person name="Xiao X."/>
            <person name="Sun B."/>
            <person name="Ma H."/>
        </authorList>
    </citation>
    <scope>NUCLEOTIDE SEQUENCE [LARGE SCALE GENOMIC DNA]</scope>
    <source>
        <strain evidence="3">Bin2_2</strain>
    </source>
</reference>
<evidence type="ECO:0000313" key="3">
    <source>
        <dbReference type="EMBL" id="NDP49142.1"/>
    </source>
</evidence>
<feature type="region of interest" description="Disordered" evidence="1">
    <location>
        <begin position="18"/>
        <end position="42"/>
    </location>
</feature>
<sequence>MNDRHPLGANDIQQAWLLGGRPKPDPQAQPPQQAASSQHLKQPRNKARLTAAILYLVSACFLGAITFVLAATWGKDGLSQMLAEGNLARPAVLYLLTAGGFFFAASSLLFSPLPIPRLLRISLLVCALLLMLAGIIYAAPAVIVSMAPFWFFLRFHQAITPPASPDPNPRASLLQARFGSSLARLYAKHQRSGLQV</sequence>
<protein>
    <submittedName>
        <fullName evidence="3">Uncharacterized protein</fullName>
    </submittedName>
</protein>
<feature type="transmembrane region" description="Helical" evidence="2">
    <location>
        <begin position="91"/>
        <end position="111"/>
    </location>
</feature>